<dbReference type="InterPro" id="IPR001878">
    <property type="entry name" value="Znf_CCHC"/>
</dbReference>
<accession>A0A0A1U3L0</accession>
<dbReference type="KEGG" id="eiv:EIN_437820"/>
<gene>
    <name evidence="6" type="ORF">EIN_437820</name>
</gene>
<dbReference type="Gene3D" id="4.10.60.10">
    <property type="entry name" value="Zinc finger, CCHC-type"/>
    <property type="match status" value="1"/>
</dbReference>
<evidence type="ECO:0000259" key="5">
    <source>
        <dbReference type="PROSITE" id="PS50158"/>
    </source>
</evidence>
<evidence type="ECO:0000313" key="7">
    <source>
        <dbReference type="Proteomes" id="UP000014680"/>
    </source>
</evidence>
<keyword evidence="1" id="KW-0479">Metal-binding</keyword>
<dbReference type="SMART" id="SM00360">
    <property type="entry name" value="RRM"/>
    <property type="match status" value="2"/>
</dbReference>
<dbReference type="InterPro" id="IPR036875">
    <property type="entry name" value="Znf_CCHC_sf"/>
</dbReference>
<evidence type="ECO:0000256" key="2">
    <source>
        <dbReference type="PROSITE-ProRule" id="PRU00176"/>
    </source>
</evidence>
<name>A0A0A1U3L0_ENTIV</name>
<proteinExistence type="predicted"/>
<organism evidence="6 7">
    <name type="scientific">Entamoeba invadens IP1</name>
    <dbReference type="NCBI Taxonomy" id="370355"/>
    <lineage>
        <taxon>Eukaryota</taxon>
        <taxon>Amoebozoa</taxon>
        <taxon>Evosea</taxon>
        <taxon>Archamoebae</taxon>
        <taxon>Mastigamoebida</taxon>
        <taxon>Entamoebidae</taxon>
        <taxon>Entamoeba</taxon>
    </lineage>
</organism>
<dbReference type="PROSITE" id="PS50158">
    <property type="entry name" value="ZF_CCHC"/>
    <property type="match status" value="1"/>
</dbReference>
<dbReference type="OrthoDB" id="3800936at2759"/>
<dbReference type="RefSeq" id="XP_004255563.1">
    <property type="nucleotide sequence ID" value="XM_004255515.1"/>
</dbReference>
<protein>
    <recommendedName>
        <fullName evidence="8">CCHC-type domain-containing protein</fullName>
    </recommendedName>
</protein>
<keyword evidence="1" id="KW-0863">Zinc-finger</keyword>
<reference evidence="6 7" key="1">
    <citation type="submission" date="2012-10" db="EMBL/GenBank/DDBJ databases">
        <authorList>
            <person name="Zafar N."/>
            <person name="Inman J."/>
            <person name="Hall N."/>
            <person name="Lorenzi H."/>
            <person name="Caler E."/>
        </authorList>
    </citation>
    <scope>NUCLEOTIDE SEQUENCE [LARGE SCALE GENOMIC DNA]</scope>
    <source>
        <strain evidence="6 7">IP1</strain>
    </source>
</reference>
<evidence type="ECO:0000259" key="4">
    <source>
        <dbReference type="PROSITE" id="PS50102"/>
    </source>
</evidence>
<dbReference type="VEuPathDB" id="AmoebaDB:EIN_437820"/>
<dbReference type="Pfam" id="PF00076">
    <property type="entry name" value="RRM_1"/>
    <property type="match status" value="1"/>
</dbReference>
<keyword evidence="2" id="KW-0694">RNA-binding</keyword>
<dbReference type="GO" id="GO:0003723">
    <property type="term" value="F:RNA binding"/>
    <property type="evidence" value="ECO:0007669"/>
    <property type="project" value="UniProtKB-UniRule"/>
</dbReference>
<dbReference type="Gene3D" id="3.30.70.330">
    <property type="match status" value="1"/>
</dbReference>
<dbReference type="Proteomes" id="UP000014680">
    <property type="component" value="Unassembled WGS sequence"/>
</dbReference>
<feature type="region of interest" description="Disordered" evidence="3">
    <location>
        <begin position="205"/>
        <end position="257"/>
    </location>
</feature>
<dbReference type="SUPFAM" id="SSF57756">
    <property type="entry name" value="Retrovirus zinc finger-like domains"/>
    <property type="match status" value="1"/>
</dbReference>
<dbReference type="InterPro" id="IPR012677">
    <property type="entry name" value="Nucleotide-bd_a/b_plait_sf"/>
</dbReference>
<dbReference type="GeneID" id="14887765"/>
<dbReference type="SUPFAM" id="SSF54928">
    <property type="entry name" value="RNA-binding domain, RBD"/>
    <property type="match status" value="1"/>
</dbReference>
<dbReference type="SMART" id="SM00343">
    <property type="entry name" value="ZnF_C2HC"/>
    <property type="match status" value="1"/>
</dbReference>
<keyword evidence="7" id="KW-1185">Reference proteome</keyword>
<sequence>MSIISVDVTNIDNSVTQETFEKLFQHYHPTVVKLHHPHQKFFVRVSSPSEATRIITEVNGKEMGGVKISVTLSKKAPNIIRVSGFAHDKKVSDVKRLLKNYNFKTVKLCKTKNSTMAKAEIIVKKREIALKIVEEMDKKKIGESEITVKLDDKKEKQKIAKKEKKEKYQKKFIRKEKGEKKDKKDATQTMKSQTTQKCFICGRGGHIASKCPEKKHGGDKKVENKGNNEKKKFGVKKNEKQSVKRTLTTKKFGAKKQ</sequence>
<evidence type="ECO:0000256" key="3">
    <source>
        <dbReference type="SAM" id="MobiDB-lite"/>
    </source>
</evidence>
<evidence type="ECO:0000256" key="1">
    <source>
        <dbReference type="PROSITE-ProRule" id="PRU00047"/>
    </source>
</evidence>
<dbReference type="InterPro" id="IPR000504">
    <property type="entry name" value="RRM_dom"/>
</dbReference>
<feature type="compositionally biased region" description="Basic and acidic residues" evidence="3">
    <location>
        <begin position="211"/>
        <end position="242"/>
    </location>
</feature>
<dbReference type="AlphaFoldDB" id="A0A0A1U3L0"/>
<dbReference type="GO" id="GO:0008270">
    <property type="term" value="F:zinc ion binding"/>
    <property type="evidence" value="ECO:0007669"/>
    <property type="project" value="UniProtKB-KW"/>
</dbReference>
<dbReference type="EMBL" id="KB206697">
    <property type="protein sequence ID" value="ELP88792.1"/>
    <property type="molecule type" value="Genomic_DNA"/>
</dbReference>
<feature type="domain" description="RRM" evidence="4">
    <location>
        <begin position="4"/>
        <end position="75"/>
    </location>
</feature>
<keyword evidence="1" id="KW-0862">Zinc</keyword>
<dbReference type="Pfam" id="PF00098">
    <property type="entry name" value="zf-CCHC"/>
    <property type="match status" value="1"/>
</dbReference>
<feature type="domain" description="CCHC-type" evidence="5">
    <location>
        <begin position="197"/>
        <end position="213"/>
    </location>
</feature>
<evidence type="ECO:0000313" key="6">
    <source>
        <dbReference type="EMBL" id="ELP88792.1"/>
    </source>
</evidence>
<dbReference type="PROSITE" id="PS50102">
    <property type="entry name" value="RRM"/>
    <property type="match status" value="1"/>
</dbReference>
<dbReference type="InterPro" id="IPR035979">
    <property type="entry name" value="RBD_domain_sf"/>
</dbReference>
<evidence type="ECO:0008006" key="8">
    <source>
        <dbReference type="Google" id="ProtNLM"/>
    </source>
</evidence>